<feature type="domain" description="GGDEF" evidence="1">
    <location>
        <begin position="202"/>
        <end position="331"/>
    </location>
</feature>
<proteinExistence type="predicted"/>
<dbReference type="InterPro" id="IPR029787">
    <property type="entry name" value="Nucleotide_cyclase"/>
</dbReference>
<evidence type="ECO:0000259" key="1">
    <source>
        <dbReference type="PROSITE" id="PS50887"/>
    </source>
</evidence>
<dbReference type="Pfam" id="PF01590">
    <property type="entry name" value="GAF"/>
    <property type="match status" value="1"/>
</dbReference>
<dbReference type="Gene3D" id="3.30.70.270">
    <property type="match status" value="1"/>
</dbReference>
<accession>A0ABR7R619</accession>
<dbReference type="Gene3D" id="3.30.450.40">
    <property type="match status" value="1"/>
</dbReference>
<dbReference type="RefSeq" id="WP_187778294.1">
    <property type="nucleotide sequence ID" value="NZ_JACTUZ010000029.1"/>
</dbReference>
<dbReference type="InterPro" id="IPR029016">
    <property type="entry name" value="GAF-like_dom_sf"/>
</dbReference>
<dbReference type="Pfam" id="PF00990">
    <property type="entry name" value="GGDEF"/>
    <property type="match status" value="1"/>
</dbReference>
<dbReference type="SMART" id="SM00065">
    <property type="entry name" value="GAF"/>
    <property type="match status" value="1"/>
</dbReference>
<dbReference type="PANTHER" id="PTHR43102:SF2">
    <property type="entry name" value="GAF DOMAIN-CONTAINING PROTEIN"/>
    <property type="match status" value="1"/>
</dbReference>
<dbReference type="SUPFAM" id="SSF55781">
    <property type="entry name" value="GAF domain-like"/>
    <property type="match status" value="1"/>
</dbReference>
<organism evidence="2 3">
    <name type="scientific">Pseudoroseomonas ludipueritiae</name>
    <dbReference type="NCBI Taxonomy" id="198093"/>
    <lineage>
        <taxon>Bacteria</taxon>
        <taxon>Pseudomonadati</taxon>
        <taxon>Pseudomonadota</taxon>
        <taxon>Alphaproteobacteria</taxon>
        <taxon>Acetobacterales</taxon>
        <taxon>Acetobacteraceae</taxon>
        <taxon>Pseudoroseomonas</taxon>
    </lineage>
</organism>
<dbReference type="NCBIfam" id="TIGR00254">
    <property type="entry name" value="GGDEF"/>
    <property type="match status" value="1"/>
</dbReference>
<dbReference type="InterPro" id="IPR043128">
    <property type="entry name" value="Rev_trsase/Diguanyl_cyclase"/>
</dbReference>
<name>A0ABR7R619_9PROT</name>
<dbReference type="PANTHER" id="PTHR43102">
    <property type="entry name" value="SLR1143 PROTEIN"/>
    <property type="match status" value="1"/>
</dbReference>
<gene>
    <name evidence="2" type="ORF">IBL25_09435</name>
</gene>
<dbReference type="InterPro" id="IPR003018">
    <property type="entry name" value="GAF"/>
</dbReference>
<sequence>MPSAPLPVTEAERLAALRSYEILDTACETTFDNIAELAAQLTDSPISFVSLTDAERQWFKARKGLPVVEVPREQSFCAWAILEPGEVTVVPDTRVDSRFADNPLVLGEPDIRFYAGAPLVNRDGAALGTLCVLDREPRQFTENQRQILARLADTVMTTLELRRVMAQVRRLALVDALTGLANRSALFDAVDAAITLQQQGGTGFTLLYLDLDGFKAVNDREGHAAGDAVLREVASILNGVISDQDVAARLGGDEFAVVLNSDPAEAPAMAERIRDALAAGMVARNWAVTASVGAASFHVAPPSVDKAVGAADALMYGAKMSGKNQVLHRAYQSA</sequence>
<evidence type="ECO:0000313" key="3">
    <source>
        <dbReference type="Proteomes" id="UP000603940"/>
    </source>
</evidence>
<dbReference type="InterPro" id="IPR000160">
    <property type="entry name" value="GGDEF_dom"/>
</dbReference>
<dbReference type="CDD" id="cd01949">
    <property type="entry name" value="GGDEF"/>
    <property type="match status" value="1"/>
</dbReference>
<comment type="caution">
    <text evidence="2">The sequence shown here is derived from an EMBL/GenBank/DDBJ whole genome shotgun (WGS) entry which is preliminary data.</text>
</comment>
<keyword evidence="3" id="KW-1185">Reference proteome</keyword>
<protein>
    <submittedName>
        <fullName evidence="2">Sensor domain-containing diguanylate cyclase</fullName>
    </submittedName>
</protein>
<dbReference type="EMBL" id="JACTUZ010000029">
    <property type="protein sequence ID" value="MBC9177156.1"/>
    <property type="molecule type" value="Genomic_DNA"/>
</dbReference>
<dbReference type="PROSITE" id="PS50887">
    <property type="entry name" value="GGDEF"/>
    <property type="match status" value="1"/>
</dbReference>
<evidence type="ECO:0000313" key="2">
    <source>
        <dbReference type="EMBL" id="MBC9177156.1"/>
    </source>
</evidence>
<dbReference type="SMART" id="SM00267">
    <property type="entry name" value="GGDEF"/>
    <property type="match status" value="1"/>
</dbReference>
<dbReference type="SUPFAM" id="SSF55073">
    <property type="entry name" value="Nucleotide cyclase"/>
    <property type="match status" value="1"/>
</dbReference>
<reference evidence="2 3" key="1">
    <citation type="journal article" date="2009" name="Int. J. Syst. Evol. Microbiol.">
        <title>Transfer of Teichococcus ludipueritiae and Muricoccus roseus to the genus Roseomonas, as Roseomonas ludipueritiae comb. nov. and Roseomonas rosea comb. nov., respectively, and emended description of the genus Roseomonas.</title>
        <authorList>
            <person name="Sanchez-Porro C."/>
            <person name="Gallego V."/>
            <person name="Busse H.J."/>
            <person name="Kampfer P."/>
            <person name="Ventosa A."/>
        </authorList>
    </citation>
    <scope>NUCLEOTIDE SEQUENCE [LARGE SCALE GENOMIC DNA]</scope>
    <source>
        <strain evidence="2 3">DSM 14915</strain>
    </source>
</reference>
<dbReference type="Proteomes" id="UP000603940">
    <property type="component" value="Unassembled WGS sequence"/>
</dbReference>